<dbReference type="PANTHER" id="PTHR10908">
    <property type="entry name" value="SEROTONIN N-ACETYLTRANSFERASE"/>
    <property type="match status" value="1"/>
</dbReference>
<accession>A0A1B2DNB3</accession>
<gene>
    <name evidence="4" type="ORF">BBD42_23900</name>
</gene>
<reference evidence="4" key="1">
    <citation type="submission" date="2016-08" db="EMBL/GenBank/DDBJ databases">
        <title>Complete Genome Seqeunce of Paenibacillus sp. BIHB 4019 from tea rhizoplane.</title>
        <authorList>
            <person name="Thakur R."/>
            <person name="Swarnkar M.K."/>
            <person name="Gulati A."/>
        </authorList>
    </citation>
    <scope>NUCLEOTIDE SEQUENCE [LARGE SCALE GENOMIC DNA]</scope>
    <source>
        <strain evidence="4">BIHB4019</strain>
    </source>
</reference>
<keyword evidence="2" id="KW-0012">Acyltransferase</keyword>
<organism evidence="4">
    <name type="scientific">Paenibacillus sp. BIHB 4019</name>
    <dbReference type="NCBI Taxonomy" id="1870819"/>
    <lineage>
        <taxon>Bacteria</taxon>
        <taxon>Bacillati</taxon>
        <taxon>Bacillota</taxon>
        <taxon>Bacilli</taxon>
        <taxon>Bacillales</taxon>
        <taxon>Paenibacillaceae</taxon>
        <taxon>Paenibacillus</taxon>
    </lineage>
</organism>
<dbReference type="CDD" id="cd04301">
    <property type="entry name" value="NAT_SF"/>
    <property type="match status" value="1"/>
</dbReference>
<evidence type="ECO:0000313" key="4">
    <source>
        <dbReference type="EMBL" id="ANY69187.1"/>
    </source>
</evidence>
<keyword evidence="1" id="KW-0808">Transferase</keyword>
<evidence type="ECO:0000259" key="3">
    <source>
        <dbReference type="PROSITE" id="PS51186"/>
    </source>
</evidence>
<dbReference type="SUPFAM" id="SSF55729">
    <property type="entry name" value="Acyl-CoA N-acyltransferases (Nat)"/>
    <property type="match status" value="1"/>
</dbReference>
<dbReference type="Pfam" id="PF00583">
    <property type="entry name" value="Acetyltransf_1"/>
    <property type="match status" value="1"/>
</dbReference>
<dbReference type="Gene3D" id="3.40.630.30">
    <property type="match status" value="1"/>
</dbReference>
<dbReference type="PANTHER" id="PTHR10908:SF0">
    <property type="entry name" value="SEROTONIN N-ACETYLTRANSFERASE"/>
    <property type="match status" value="1"/>
</dbReference>
<feature type="domain" description="N-acetyltransferase" evidence="3">
    <location>
        <begin position="4"/>
        <end position="164"/>
    </location>
</feature>
<evidence type="ECO:0000256" key="1">
    <source>
        <dbReference type="ARBA" id="ARBA00022679"/>
    </source>
</evidence>
<proteinExistence type="predicted"/>
<dbReference type="GO" id="GO:0008080">
    <property type="term" value="F:N-acetyltransferase activity"/>
    <property type="evidence" value="ECO:0007669"/>
    <property type="project" value="UniProtKB-ARBA"/>
</dbReference>
<dbReference type="InterPro" id="IPR051635">
    <property type="entry name" value="SNAT-like"/>
</dbReference>
<evidence type="ECO:0000256" key="2">
    <source>
        <dbReference type="ARBA" id="ARBA00023315"/>
    </source>
</evidence>
<dbReference type="PROSITE" id="PS51186">
    <property type="entry name" value="GNAT"/>
    <property type="match status" value="1"/>
</dbReference>
<dbReference type="RefSeq" id="WP_099520222.1">
    <property type="nucleotide sequence ID" value="NZ_CP016808.1"/>
</dbReference>
<dbReference type="InterPro" id="IPR016181">
    <property type="entry name" value="Acyl_CoA_acyltransferase"/>
</dbReference>
<name>A0A1B2DNB3_9BACL</name>
<dbReference type="InterPro" id="IPR000182">
    <property type="entry name" value="GNAT_dom"/>
</dbReference>
<dbReference type="AlphaFoldDB" id="A0A1B2DNB3"/>
<sequence>MNEVKLRLIQQHELSQALELEQRCYSSGAAATEAGFQYRFQEYPSYFWSAWSEDGELLGIANGIRTEQESCGDEMKGSHPGEYAGDNFCILTIAVDPAFRRRGIAAKLLDKLIQACENERLKAIILMCEPHLISFYEQAKFTYVGKASSTHGGIEWHEMRRNLHTMEHSSE</sequence>
<dbReference type="EMBL" id="CP016808">
    <property type="protein sequence ID" value="ANY69187.1"/>
    <property type="molecule type" value="Genomic_DNA"/>
</dbReference>
<protein>
    <recommendedName>
        <fullName evidence="3">N-acetyltransferase domain-containing protein</fullName>
    </recommendedName>
</protein>